<proteinExistence type="predicted"/>
<evidence type="ECO:0000313" key="2">
    <source>
        <dbReference type="Proteomes" id="UP000004095"/>
    </source>
</evidence>
<evidence type="ECO:0000313" key="1">
    <source>
        <dbReference type="EMBL" id="EAY25773.1"/>
    </source>
</evidence>
<gene>
    <name evidence="1" type="ORF">M23134_03347</name>
</gene>
<name>A1ZUZ5_MICM2</name>
<protein>
    <submittedName>
        <fullName evidence="1">Uncharacterized protein</fullName>
    </submittedName>
</protein>
<keyword evidence="2" id="KW-1185">Reference proteome</keyword>
<dbReference type="Proteomes" id="UP000004095">
    <property type="component" value="Unassembled WGS sequence"/>
</dbReference>
<accession>A1ZUZ5</accession>
<sequence>MPDQAVFCYKELQICYFLMEIKRLNWSFSTLMPKLQN</sequence>
<dbReference type="EMBL" id="AAWS01000043">
    <property type="protein sequence ID" value="EAY25773.1"/>
    <property type="molecule type" value="Genomic_DNA"/>
</dbReference>
<reference evidence="1 2" key="1">
    <citation type="submission" date="2007-01" db="EMBL/GenBank/DDBJ databases">
        <authorList>
            <person name="Haygood M."/>
            <person name="Podell S."/>
            <person name="Anderson C."/>
            <person name="Hopkinson B."/>
            <person name="Roe K."/>
            <person name="Barbeau K."/>
            <person name="Gaasterland T."/>
            <person name="Ferriera S."/>
            <person name="Johnson J."/>
            <person name="Kravitz S."/>
            <person name="Beeson K."/>
            <person name="Sutton G."/>
            <person name="Rogers Y.-H."/>
            <person name="Friedman R."/>
            <person name="Frazier M."/>
            <person name="Venter J.C."/>
        </authorList>
    </citation>
    <scope>NUCLEOTIDE SEQUENCE [LARGE SCALE GENOMIC DNA]</scope>
    <source>
        <strain evidence="1 2">ATCC 23134</strain>
    </source>
</reference>
<organism evidence="1 2">
    <name type="scientific">Microscilla marina ATCC 23134</name>
    <dbReference type="NCBI Taxonomy" id="313606"/>
    <lineage>
        <taxon>Bacteria</taxon>
        <taxon>Pseudomonadati</taxon>
        <taxon>Bacteroidota</taxon>
        <taxon>Cytophagia</taxon>
        <taxon>Cytophagales</taxon>
        <taxon>Microscillaceae</taxon>
        <taxon>Microscilla</taxon>
    </lineage>
</organism>
<dbReference type="AlphaFoldDB" id="A1ZUZ5"/>
<comment type="caution">
    <text evidence="1">The sequence shown here is derived from an EMBL/GenBank/DDBJ whole genome shotgun (WGS) entry which is preliminary data.</text>
</comment>